<feature type="compositionally biased region" description="Polar residues" evidence="1">
    <location>
        <begin position="131"/>
        <end position="143"/>
    </location>
</feature>
<comment type="caution">
    <text evidence="2">The sequence shown here is derived from an EMBL/GenBank/DDBJ whole genome shotgun (WGS) entry which is preliminary data.</text>
</comment>
<dbReference type="RefSeq" id="WP_341400506.1">
    <property type="nucleotide sequence ID" value="NZ_JBBUTI010000014.1"/>
</dbReference>
<gene>
    <name evidence="2" type="ORF">AACH00_17730</name>
</gene>
<proteinExistence type="predicted"/>
<feature type="region of interest" description="Disordered" evidence="1">
    <location>
        <begin position="123"/>
        <end position="143"/>
    </location>
</feature>
<evidence type="ECO:0000256" key="1">
    <source>
        <dbReference type="SAM" id="MobiDB-lite"/>
    </source>
</evidence>
<sequence length="143" mass="16463">MSSSRLIRRLLQGRGHSSALPSRIDVQPPAPWHAPDSVWRSVWNWLHHDKPSSPKSLRTLDLARDDFCSALEGLPFDDAMDLRQRGAHARSLRELWHLRADLYNVVARHRSQSEADRRLQAINRHFPRRASGNTPTSQDLRHG</sequence>
<dbReference type="EMBL" id="JBBUTI010000014">
    <property type="protein sequence ID" value="MEK8048197.1"/>
    <property type="molecule type" value="Genomic_DNA"/>
</dbReference>
<protein>
    <submittedName>
        <fullName evidence="2">Uncharacterized protein</fullName>
    </submittedName>
</protein>
<organism evidence="2 3">
    <name type="scientific">Ideonella margarita</name>
    <dbReference type="NCBI Taxonomy" id="2984191"/>
    <lineage>
        <taxon>Bacteria</taxon>
        <taxon>Pseudomonadati</taxon>
        <taxon>Pseudomonadota</taxon>
        <taxon>Betaproteobacteria</taxon>
        <taxon>Burkholderiales</taxon>
        <taxon>Sphaerotilaceae</taxon>
        <taxon>Ideonella</taxon>
    </lineage>
</organism>
<name>A0ABU9CC80_9BURK</name>
<dbReference type="Proteomes" id="UP001379945">
    <property type="component" value="Unassembled WGS sequence"/>
</dbReference>
<evidence type="ECO:0000313" key="3">
    <source>
        <dbReference type="Proteomes" id="UP001379945"/>
    </source>
</evidence>
<reference evidence="2 3" key="1">
    <citation type="submission" date="2024-04" db="EMBL/GenBank/DDBJ databases">
        <title>Novel species of the genus Ideonella isolated from streams.</title>
        <authorList>
            <person name="Lu H."/>
        </authorList>
    </citation>
    <scope>NUCLEOTIDE SEQUENCE [LARGE SCALE GENOMIC DNA]</scope>
    <source>
        <strain evidence="2 3">LYT19W</strain>
    </source>
</reference>
<evidence type="ECO:0000313" key="2">
    <source>
        <dbReference type="EMBL" id="MEK8048197.1"/>
    </source>
</evidence>
<accession>A0ABU9CC80</accession>
<keyword evidence="3" id="KW-1185">Reference proteome</keyword>